<dbReference type="CDD" id="cd10967">
    <property type="entry name" value="CE4_GLA_like_6s"/>
    <property type="match status" value="1"/>
</dbReference>
<dbReference type="EMBL" id="SDPU01000001">
    <property type="protein sequence ID" value="RYU15642.1"/>
    <property type="molecule type" value="Genomic_DNA"/>
</dbReference>
<dbReference type="Pfam" id="PF19077">
    <property type="entry name" value="Big_13"/>
    <property type="match status" value="2"/>
</dbReference>
<name>A0A4Q5JA62_9ACTN</name>
<feature type="domain" description="Bacterial Ig-like" evidence="6">
    <location>
        <begin position="755"/>
        <end position="839"/>
    </location>
</feature>
<dbReference type="Gene3D" id="3.20.20.370">
    <property type="entry name" value="Glycoside hydrolase/deacetylase"/>
    <property type="match status" value="2"/>
</dbReference>
<dbReference type="Pfam" id="PF01522">
    <property type="entry name" value="Polysacc_deac_1"/>
    <property type="match status" value="2"/>
</dbReference>
<feature type="region of interest" description="Disordered" evidence="2">
    <location>
        <begin position="626"/>
        <end position="650"/>
    </location>
</feature>
<dbReference type="PROSITE" id="PS51318">
    <property type="entry name" value="TAT"/>
    <property type="match status" value="1"/>
</dbReference>
<dbReference type="CDD" id="cd00102">
    <property type="entry name" value="IPT"/>
    <property type="match status" value="1"/>
</dbReference>
<evidence type="ECO:0008006" key="9">
    <source>
        <dbReference type="Google" id="ProtNLM"/>
    </source>
</evidence>
<dbReference type="Gene3D" id="2.60.40.10">
    <property type="entry name" value="Immunoglobulins"/>
    <property type="match status" value="6"/>
</dbReference>
<dbReference type="NCBIfam" id="NF033510">
    <property type="entry name" value="Ca_tandemer"/>
    <property type="match status" value="1"/>
</dbReference>
<evidence type="ECO:0000259" key="6">
    <source>
        <dbReference type="Pfam" id="PF19077"/>
    </source>
</evidence>
<dbReference type="InterPro" id="IPR014756">
    <property type="entry name" value="Ig_E-set"/>
</dbReference>
<feature type="domain" description="Quinohemoprotein amine dehydrogenase alpha subunit" evidence="5">
    <location>
        <begin position="1037"/>
        <end position="1107"/>
    </location>
</feature>
<keyword evidence="8" id="KW-1185">Reference proteome</keyword>
<evidence type="ECO:0000259" key="5">
    <source>
        <dbReference type="Pfam" id="PF09099"/>
    </source>
</evidence>
<reference evidence="7 8" key="1">
    <citation type="submission" date="2019-01" db="EMBL/GenBank/DDBJ databases">
        <title>Nocardioides guangzhouensis sp. nov., an actinobacterium isolated from soil.</title>
        <authorList>
            <person name="Fu Y."/>
            <person name="Cai Y."/>
            <person name="Lin Z."/>
            <person name="Chen P."/>
        </authorList>
    </citation>
    <scope>NUCLEOTIDE SEQUENCE [LARGE SCALE GENOMIC DNA]</scope>
    <source>
        <strain evidence="7 8">NBRC 105384</strain>
    </source>
</reference>
<dbReference type="InterPro" id="IPR051398">
    <property type="entry name" value="Polysacch_Deacetylase"/>
</dbReference>
<comment type="caution">
    <text evidence="7">The sequence shown here is derived from an EMBL/GenBank/DDBJ whole genome shotgun (WGS) entry which is preliminary data.</text>
</comment>
<feature type="signal peptide" evidence="3">
    <location>
        <begin position="1"/>
        <end position="37"/>
    </location>
</feature>
<dbReference type="InterPro" id="IPR015183">
    <property type="entry name" value="QH-AmDH_asu_dom_III"/>
</dbReference>
<dbReference type="SUPFAM" id="SSF88713">
    <property type="entry name" value="Glycoside hydrolase/deacetylase"/>
    <property type="match status" value="2"/>
</dbReference>
<evidence type="ECO:0000313" key="7">
    <source>
        <dbReference type="EMBL" id="RYU15642.1"/>
    </source>
</evidence>
<dbReference type="SUPFAM" id="SSF81296">
    <property type="entry name" value="E set domains"/>
    <property type="match status" value="2"/>
</dbReference>
<dbReference type="PANTHER" id="PTHR34216">
    <property type="match status" value="1"/>
</dbReference>
<dbReference type="OrthoDB" id="2795102at2"/>
<sequence>MGATTRLTRRTRAGVAAVAALVTAAAGLVVTAAPVTAAAPTVVSLTFNDGLSSQYRNAAPLLEQNGLDGTFYVASNWVKTFDSNYMRFYELDELYRQGNEIGGMGKDHQDLTATYDTDATADLAYKTDQVCGDFQQLTAWGYHPASFSYPFGVSNAQAQQIVQSCGYLTGRMPGGLAATGPDYAESVPPAQPMALRTANLPGGAITLQSLQDAVTAAGANGGGWLPFAFNRVCSQAESGYSTCMGTPQAIDRDVFSSFLVWLKSQEAEGVTVRTVGEVMGAPHPTLEQRPFVVSLTFDDGLRSQYNLRQIFARHNAHGTFYINSGAVDAGEPGVMTWPQIHDLANAGHDIGGHTSEHVDLLASNTTFDFKWHQTCDDRARLLEQGFNAVSFAFPFGSMNDDTSALARACGYQSARKAGTVTSDGPIFSETIPPTENPWAIRILGTNYNGAVTLEALQLAVNQARAHGGSWLPTLFHEICYAGQPGFSSCMDGYRPISDTTIDQFLTWLETLSGQNVSVKTITDVIGGGQTAPRVAVSGPAAGATVNAAQPVLSGTATGSSSVSVSVYDGPYSMGTPLATLTAPVTNGSWSVQPASPLPSGTYTVQVAQNSGTVGTSVPRTFIVNASGPADTTAPAPTVTSPTSGSTVRTPTPTLAGAAGTAAGDDTAVTVRVYSGSTAAGTPAQTTTVPVGAGGTWSTSANALADGPWTVTVTQGDAAGNLATSPATTFNIDTTVVDSTPPVVAVTAPASGATVTTSTPTVSGTGGTAAGDTNQVTLRISPSSPAQGEVQNLQATVGTDGSWTATPAALADGTWTVQATQVDAAGNIGTSTAVTFTVNTQPADTTAPAVTITSPVTGSSISSTSLTASGAAGTQQGDAATVTLDVFAGSAATGTPVRTTTAAVTSGSWTTTLTGLAAGTYTLRARQSDAAGNVGTSGLVTVTMSAPPRITGVNPANLGQGASAVTVRVNGSGFLAGATVAIGGTGVTSTVTARTATRVTLSVSVAGDAPTGARSVTVTNPNGSTVTCATCLTIVAGPTLTSVSPATIRRGRDTTVTLTGTGFTNQTDVTVSGAGVTVRSTTRLSATRMTAVLRVTAGAALTTRSVTVTQGNNFGSFTLANGVTVVT</sequence>
<feature type="domain" description="Quinohemoprotein amine dehydrogenase alpha subunit" evidence="5">
    <location>
        <begin position="947"/>
        <end position="1018"/>
    </location>
</feature>
<dbReference type="Proteomes" id="UP000291189">
    <property type="component" value="Unassembled WGS sequence"/>
</dbReference>
<dbReference type="PANTHER" id="PTHR34216:SF11">
    <property type="entry name" value="CHITOOLIGOSACCHARIDE DEACETYLASE"/>
    <property type="match status" value="1"/>
</dbReference>
<organism evidence="7 8">
    <name type="scientific">Nocardioides iriomotensis</name>
    <dbReference type="NCBI Taxonomy" id="715784"/>
    <lineage>
        <taxon>Bacteria</taxon>
        <taxon>Bacillati</taxon>
        <taxon>Actinomycetota</taxon>
        <taxon>Actinomycetes</taxon>
        <taxon>Propionibacteriales</taxon>
        <taxon>Nocardioidaceae</taxon>
        <taxon>Nocardioides</taxon>
    </lineage>
</organism>
<dbReference type="Pfam" id="PF09099">
    <property type="entry name" value="Qn_am_d_aIII"/>
    <property type="match status" value="2"/>
</dbReference>
<dbReference type="InterPro" id="IPR013783">
    <property type="entry name" value="Ig-like_fold"/>
</dbReference>
<dbReference type="InterPro" id="IPR002509">
    <property type="entry name" value="NODB_dom"/>
</dbReference>
<dbReference type="InterPro" id="IPR011330">
    <property type="entry name" value="Glyco_hydro/deAcase_b/a-brl"/>
</dbReference>
<keyword evidence="1 3" id="KW-0732">Signal</keyword>
<gene>
    <name evidence="7" type="ORF">ETU37_00545</name>
</gene>
<feature type="chain" id="PRO_5039621347" description="NodB homology domain-containing protein" evidence="3">
    <location>
        <begin position="38"/>
        <end position="1126"/>
    </location>
</feature>
<accession>A0A4Q5JA62</accession>
<evidence type="ECO:0000313" key="8">
    <source>
        <dbReference type="Proteomes" id="UP000291189"/>
    </source>
</evidence>
<feature type="domain" description="Bacterial Ig-like" evidence="6">
    <location>
        <begin position="648"/>
        <end position="733"/>
    </location>
</feature>
<feature type="domain" description="NodB homology" evidence="4">
    <location>
        <begin position="290"/>
        <end position="413"/>
    </location>
</feature>
<dbReference type="GO" id="GO:0016810">
    <property type="term" value="F:hydrolase activity, acting on carbon-nitrogen (but not peptide) bonds"/>
    <property type="evidence" value="ECO:0007669"/>
    <property type="project" value="InterPro"/>
</dbReference>
<protein>
    <recommendedName>
        <fullName evidence="9">NodB homology domain-containing protein</fullName>
    </recommendedName>
</protein>
<feature type="domain" description="NodB homology" evidence="4">
    <location>
        <begin position="40"/>
        <end position="167"/>
    </location>
</feature>
<evidence type="ECO:0000256" key="3">
    <source>
        <dbReference type="SAM" id="SignalP"/>
    </source>
</evidence>
<dbReference type="InterPro" id="IPR006311">
    <property type="entry name" value="TAT_signal"/>
</dbReference>
<dbReference type="RefSeq" id="WP_129984925.1">
    <property type="nucleotide sequence ID" value="NZ_SDPU01000001.1"/>
</dbReference>
<dbReference type="InterPro" id="IPR044016">
    <property type="entry name" value="Big_13"/>
</dbReference>
<evidence type="ECO:0000259" key="4">
    <source>
        <dbReference type="Pfam" id="PF01522"/>
    </source>
</evidence>
<evidence type="ECO:0000256" key="1">
    <source>
        <dbReference type="ARBA" id="ARBA00022729"/>
    </source>
</evidence>
<dbReference type="GO" id="GO:0005975">
    <property type="term" value="P:carbohydrate metabolic process"/>
    <property type="evidence" value="ECO:0007669"/>
    <property type="project" value="InterPro"/>
</dbReference>
<evidence type="ECO:0000256" key="2">
    <source>
        <dbReference type="SAM" id="MobiDB-lite"/>
    </source>
</evidence>
<proteinExistence type="predicted"/>
<dbReference type="AlphaFoldDB" id="A0A4Q5JA62"/>